<evidence type="ECO:0000256" key="1">
    <source>
        <dbReference type="ARBA" id="ARBA00004477"/>
    </source>
</evidence>
<dbReference type="Pfam" id="PF06728">
    <property type="entry name" value="PIG-U"/>
    <property type="match status" value="1"/>
</dbReference>
<feature type="transmembrane region" description="Helical" evidence="9">
    <location>
        <begin position="79"/>
        <end position="100"/>
    </location>
</feature>
<keyword evidence="8 9" id="KW-0472">Membrane</keyword>
<evidence type="ECO:0000256" key="4">
    <source>
        <dbReference type="ARBA" id="ARBA00022502"/>
    </source>
</evidence>
<dbReference type="AlphaFoldDB" id="A0A9P0VYY8"/>
<feature type="transmembrane region" description="Helical" evidence="9">
    <location>
        <begin position="235"/>
        <end position="258"/>
    </location>
</feature>
<feature type="transmembrane region" description="Helical" evidence="9">
    <location>
        <begin position="325"/>
        <end position="346"/>
    </location>
</feature>
<evidence type="ECO:0000256" key="3">
    <source>
        <dbReference type="ARBA" id="ARBA00010026"/>
    </source>
</evidence>
<dbReference type="PANTHER" id="PTHR13121">
    <property type="entry name" value="GPI TRANSAMIDASE COMPONENT PIG-U"/>
    <property type="match status" value="1"/>
</dbReference>
<evidence type="ECO:0000256" key="5">
    <source>
        <dbReference type="ARBA" id="ARBA00022692"/>
    </source>
</evidence>
<feature type="transmembrane region" description="Helical" evidence="9">
    <location>
        <begin position="403"/>
        <end position="425"/>
    </location>
</feature>
<dbReference type="EMBL" id="CAKXYY010000010">
    <property type="protein sequence ID" value="CAH2353422.1"/>
    <property type="molecule type" value="Genomic_DNA"/>
</dbReference>
<feature type="transmembrane region" description="Helical" evidence="9">
    <location>
        <begin position="377"/>
        <end position="397"/>
    </location>
</feature>
<keyword evidence="6" id="KW-0256">Endoplasmic reticulum</keyword>
<evidence type="ECO:0000256" key="6">
    <source>
        <dbReference type="ARBA" id="ARBA00022824"/>
    </source>
</evidence>
<feature type="transmembrane region" description="Helical" evidence="9">
    <location>
        <begin position="278"/>
        <end position="304"/>
    </location>
</feature>
<dbReference type="InterPro" id="IPR009600">
    <property type="entry name" value="PIG-U"/>
</dbReference>
<gene>
    <name evidence="10" type="ORF">CLIB1423_10S04654</name>
</gene>
<dbReference type="OrthoDB" id="549017at2759"/>
<dbReference type="GO" id="GO:0006506">
    <property type="term" value="P:GPI anchor biosynthetic process"/>
    <property type="evidence" value="ECO:0007669"/>
    <property type="project" value="UniProtKB-KW"/>
</dbReference>
<name>A0A9P0VYY8_9ASCO</name>
<comment type="similarity">
    <text evidence="3">Belongs to the PIGU family.</text>
</comment>
<reference evidence="10" key="1">
    <citation type="submission" date="2022-03" db="EMBL/GenBank/DDBJ databases">
        <authorList>
            <person name="Legras J.-L."/>
            <person name="Devillers H."/>
            <person name="Grondin C."/>
        </authorList>
    </citation>
    <scope>NUCLEOTIDE SEQUENCE</scope>
    <source>
        <strain evidence="10">CLIB 1423</strain>
    </source>
</reference>
<keyword evidence="11" id="KW-1185">Reference proteome</keyword>
<keyword evidence="5 9" id="KW-0812">Transmembrane</keyword>
<sequence length="451" mass="51100">MLNGIFVLGAAVRLLPPSFVPDLPSTVSSVEVATPFTSFNSLQEAFYYLQHGINLYDGGVNHHSPLLVVFLNFFNDLPYSYIVFNVLYTLIDLWIAYRLIQLNQWYFKTRSAKVGAEKSEKSERSESGESKQSAKDLTVSNLIKSPLTDKLIASFYLFNPLLILTNWSHSTLLFTHIFLVESIFQVAVEHSLSRGMLLLAVASYLNYTPIFMVIPLVSLALTVTKGDKVKVVEGVGIFIVSLGLLVLASFAMTSSWQFVESCWITIIRFDQISPNVGLWWYFFTEMFAFFHPFFVGVFNLYSVMFILPITIRFSENDSKGTKSNYLGDSFLACILCYTWLIFTKAYPTLGDLGLVLSIIPIFKTSFLSYCKFGGFTALIMSGCLLLSPIFYYCWIVLGNGNSNFFYSINLTWGIVHGLILMDLIWGKLTYDYINENGVSKELQKKLRLTQI</sequence>
<keyword evidence="4" id="KW-0337">GPI-anchor biosynthesis</keyword>
<organism evidence="10 11">
    <name type="scientific">[Candida] railenensis</name>
    <dbReference type="NCBI Taxonomy" id="45579"/>
    <lineage>
        <taxon>Eukaryota</taxon>
        <taxon>Fungi</taxon>
        <taxon>Dikarya</taxon>
        <taxon>Ascomycota</taxon>
        <taxon>Saccharomycotina</taxon>
        <taxon>Pichiomycetes</taxon>
        <taxon>Debaryomycetaceae</taxon>
        <taxon>Kurtzmaniella</taxon>
    </lineage>
</organism>
<evidence type="ECO:0000313" key="10">
    <source>
        <dbReference type="EMBL" id="CAH2353422.1"/>
    </source>
</evidence>
<evidence type="ECO:0000256" key="2">
    <source>
        <dbReference type="ARBA" id="ARBA00004687"/>
    </source>
</evidence>
<comment type="pathway">
    <text evidence="2">Glycolipid biosynthesis; glycosylphosphatidylinositol-anchor biosynthesis.</text>
</comment>
<proteinExistence type="inferred from homology"/>
<evidence type="ECO:0000313" key="11">
    <source>
        <dbReference type="Proteomes" id="UP000837801"/>
    </source>
</evidence>
<dbReference type="GO" id="GO:0042765">
    <property type="term" value="C:GPI-anchor transamidase complex"/>
    <property type="evidence" value="ECO:0007669"/>
    <property type="project" value="InterPro"/>
</dbReference>
<dbReference type="Proteomes" id="UP000837801">
    <property type="component" value="Unassembled WGS sequence"/>
</dbReference>
<dbReference type="PANTHER" id="PTHR13121:SF0">
    <property type="entry name" value="PHOSPHATIDYLINOSITOL GLYCAN ANCHOR BIOSYNTHESIS CLASS U PROTEIN"/>
    <property type="match status" value="1"/>
</dbReference>
<evidence type="ECO:0000256" key="7">
    <source>
        <dbReference type="ARBA" id="ARBA00022989"/>
    </source>
</evidence>
<evidence type="ECO:0000256" key="8">
    <source>
        <dbReference type="ARBA" id="ARBA00023136"/>
    </source>
</evidence>
<accession>A0A9P0VYY8</accession>
<dbReference type="GO" id="GO:0016255">
    <property type="term" value="P:attachment of GPI anchor to protein"/>
    <property type="evidence" value="ECO:0007669"/>
    <property type="project" value="InterPro"/>
</dbReference>
<comment type="caution">
    <text evidence="10">The sequence shown here is derived from an EMBL/GenBank/DDBJ whole genome shotgun (WGS) entry which is preliminary data.</text>
</comment>
<comment type="subcellular location">
    <subcellularLocation>
        <location evidence="1">Endoplasmic reticulum membrane</location>
        <topology evidence="1">Multi-pass membrane protein</topology>
    </subcellularLocation>
</comment>
<protein>
    <submittedName>
        <fullName evidence="10">GPI transamidase component Gab1p</fullName>
    </submittedName>
</protein>
<feature type="transmembrane region" description="Helical" evidence="9">
    <location>
        <begin position="161"/>
        <end position="184"/>
    </location>
</feature>
<feature type="transmembrane region" description="Helical" evidence="9">
    <location>
        <begin position="204"/>
        <end position="223"/>
    </location>
</feature>
<evidence type="ECO:0000256" key="9">
    <source>
        <dbReference type="SAM" id="Phobius"/>
    </source>
</evidence>
<keyword evidence="7 9" id="KW-1133">Transmembrane helix</keyword>